<name>A0ABS3QIY6_9BACT</name>
<keyword evidence="1" id="KW-0732">Signal</keyword>
<accession>A0ABS3QIY6</accession>
<protein>
    <submittedName>
        <fullName evidence="3">Fasciclin domain-containing protein</fullName>
    </submittedName>
</protein>
<proteinExistence type="predicted"/>
<feature type="signal peptide" evidence="1">
    <location>
        <begin position="1"/>
        <end position="27"/>
    </location>
</feature>
<dbReference type="Pfam" id="PF02469">
    <property type="entry name" value="Fasciclin"/>
    <property type="match status" value="1"/>
</dbReference>
<evidence type="ECO:0000313" key="3">
    <source>
        <dbReference type="EMBL" id="MBO2010943.1"/>
    </source>
</evidence>
<dbReference type="SUPFAM" id="SSF82153">
    <property type="entry name" value="FAS1 domain"/>
    <property type="match status" value="1"/>
</dbReference>
<dbReference type="Proteomes" id="UP000664369">
    <property type="component" value="Unassembled WGS sequence"/>
</dbReference>
<dbReference type="SMART" id="SM00554">
    <property type="entry name" value="FAS1"/>
    <property type="match status" value="1"/>
</dbReference>
<reference evidence="3 4" key="1">
    <citation type="submission" date="2021-03" db="EMBL/GenBank/DDBJ databases">
        <authorList>
            <person name="Kim M.K."/>
        </authorList>
    </citation>
    <scope>NUCLEOTIDE SEQUENCE [LARGE SCALE GENOMIC DNA]</scope>
    <source>
        <strain evidence="3 4">BT442</strain>
    </source>
</reference>
<dbReference type="InterPro" id="IPR050904">
    <property type="entry name" value="Adhesion/Biosynth-related"/>
</dbReference>
<evidence type="ECO:0000313" key="4">
    <source>
        <dbReference type="Proteomes" id="UP000664369"/>
    </source>
</evidence>
<dbReference type="Gene3D" id="2.30.180.10">
    <property type="entry name" value="FAS1 domain"/>
    <property type="match status" value="1"/>
</dbReference>
<evidence type="ECO:0000259" key="2">
    <source>
        <dbReference type="PROSITE" id="PS50213"/>
    </source>
</evidence>
<dbReference type="InterPro" id="IPR036378">
    <property type="entry name" value="FAS1_dom_sf"/>
</dbReference>
<dbReference type="PANTHER" id="PTHR10900:SF77">
    <property type="entry name" value="FI19380P1"/>
    <property type="match status" value="1"/>
</dbReference>
<feature type="domain" description="FAS1" evidence="2">
    <location>
        <begin position="38"/>
        <end position="181"/>
    </location>
</feature>
<sequence>MARLLRVCCLLPLAFALAALPVSPVWAQTLKPIPPVPGKTVAQTLALMGIASKCYAGLKAAKLDSVLNGSPKQQYTVFVPTNEAFSRLEERGLGFASSTGKGLDQHQQELLLRFHVVPGRYPTEALKAGQSLRTLNPAFALKVSGQPPHVFVSGTNTAPVELLNAYIVCNNGIIHLIDDMLVPFVREKGPAVGK</sequence>
<comment type="caution">
    <text evidence="3">The sequence shown here is derived from an EMBL/GenBank/DDBJ whole genome shotgun (WGS) entry which is preliminary data.</text>
</comment>
<keyword evidence="4" id="KW-1185">Reference proteome</keyword>
<dbReference type="RefSeq" id="WP_208176640.1">
    <property type="nucleotide sequence ID" value="NZ_JAGETZ010000009.1"/>
</dbReference>
<feature type="chain" id="PRO_5047368430" evidence="1">
    <location>
        <begin position="28"/>
        <end position="194"/>
    </location>
</feature>
<gene>
    <name evidence="3" type="ORF">J4E00_17920</name>
</gene>
<dbReference type="PANTHER" id="PTHR10900">
    <property type="entry name" value="PERIOSTIN-RELATED"/>
    <property type="match status" value="1"/>
</dbReference>
<dbReference type="PROSITE" id="PS50213">
    <property type="entry name" value="FAS1"/>
    <property type="match status" value="1"/>
</dbReference>
<dbReference type="InterPro" id="IPR000782">
    <property type="entry name" value="FAS1_domain"/>
</dbReference>
<dbReference type="EMBL" id="JAGETZ010000009">
    <property type="protein sequence ID" value="MBO2010943.1"/>
    <property type="molecule type" value="Genomic_DNA"/>
</dbReference>
<evidence type="ECO:0000256" key="1">
    <source>
        <dbReference type="SAM" id="SignalP"/>
    </source>
</evidence>
<organism evidence="3 4">
    <name type="scientific">Hymenobacter negativus</name>
    <dbReference type="NCBI Taxonomy" id="2795026"/>
    <lineage>
        <taxon>Bacteria</taxon>
        <taxon>Pseudomonadati</taxon>
        <taxon>Bacteroidota</taxon>
        <taxon>Cytophagia</taxon>
        <taxon>Cytophagales</taxon>
        <taxon>Hymenobacteraceae</taxon>
        <taxon>Hymenobacter</taxon>
    </lineage>
</organism>